<evidence type="ECO:0000256" key="1">
    <source>
        <dbReference type="ARBA" id="ARBA00023004"/>
    </source>
</evidence>
<proteinExistence type="predicted"/>
<dbReference type="EMBL" id="FUZT01000009">
    <property type="protein sequence ID" value="SKC82323.1"/>
    <property type="molecule type" value="Genomic_DNA"/>
</dbReference>
<dbReference type="STRING" id="36842.SAMN02194393_03752"/>
<organism evidence="4 5">
    <name type="scientific">Maledivibacter halophilus</name>
    <dbReference type="NCBI Taxonomy" id="36842"/>
    <lineage>
        <taxon>Bacteria</taxon>
        <taxon>Bacillati</taxon>
        <taxon>Bacillota</taxon>
        <taxon>Clostridia</taxon>
        <taxon>Peptostreptococcales</taxon>
        <taxon>Caminicellaceae</taxon>
        <taxon>Maledivibacter</taxon>
    </lineage>
</organism>
<keyword evidence="2" id="KW-0456">Lyase</keyword>
<dbReference type="InterPro" id="IPR007506">
    <property type="entry name" value="PMDh-L-like_dom"/>
</dbReference>
<evidence type="ECO:0000313" key="5">
    <source>
        <dbReference type="Proteomes" id="UP000190285"/>
    </source>
</evidence>
<sequence>MKLTKEELEILDGSQGNAKQRAMELLVKYGEALGAEKFVEVTNVTGGIGGSPQIRNFADQVGDMDAVFSEFKLNSNERVEIPRLEAFSTALTNTMDPLCWKIQNATESAYKWGVKCEDYSKTIDMHCAFTCAPYVVGIMPVFGEHCAWMESSAISFCNSVIGGRTNTEGLESTGAAALVKRIPYWGLHIKENRYATHQIDVKIEVDSNKDWGLLGYYFGKMVQEKVPVINGIGSQPNLIKLKHCCAAAASSGGVEMYHIAGKTPEAKTLEEALGNKKPLEVFPYGEKERKEIYEHLNSGNSEDVDFVVLGCPHGTLEEIWQVVRFLDGRKINGNSALWIFVPRAIKDMADRQGYTEIIEKAGGHIMADTCPAMAKVFPKGTKTAATNSAKQAHYFPSLTGIGTFYGSTKECIEAAVSGKWRGEL</sequence>
<protein>
    <submittedName>
        <fullName evidence="4">Predicted aconitase subunit 1</fullName>
    </submittedName>
</protein>
<dbReference type="Proteomes" id="UP000190285">
    <property type="component" value="Unassembled WGS sequence"/>
</dbReference>
<dbReference type="PANTHER" id="PTHR36577:SF3">
    <property type="entry name" value="DUF521 DOMAIN PROTEIN (AFU_ORTHOLOGUE AFUA_6G00490)"/>
    <property type="match status" value="1"/>
</dbReference>
<name>A0A1T5M2D8_9FIRM</name>
<accession>A0A1T5M2D8</accession>
<evidence type="ECO:0000313" key="4">
    <source>
        <dbReference type="EMBL" id="SKC82323.1"/>
    </source>
</evidence>
<dbReference type="RefSeq" id="WP_079493664.1">
    <property type="nucleotide sequence ID" value="NZ_FUZT01000009.1"/>
</dbReference>
<dbReference type="AlphaFoldDB" id="A0A1T5M2D8"/>
<gene>
    <name evidence="4" type="ORF">SAMN02194393_03752</name>
</gene>
<evidence type="ECO:0000256" key="2">
    <source>
        <dbReference type="ARBA" id="ARBA00023239"/>
    </source>
</evidence>
<evidence type="ECO:0000259" key="3">
    <source>
        <dbReference type="Pfam" id="PF04412"/>
    </source>
</evidence>
<keyword evidence="5" id="KW-1185">Reference proteome</keyword>
<dbReference type="Pfam" id="PF04412">
    <property type="entry name" value="AcnX"/>
    <property type="match status" value="1"/>
</dbReference>
<dbReference type="GO" id="GO:0016829">
    <property type="term" value="F:lyase activity"/>
    <property type="evidence" value="ECO:0007669"/>
    <property type="project" value="UniProtKB-KW"/>
</dbReference>
<dbReference type="OrthoDB" id="1550274at2"/>
<keyword evidence="1" id="KW-0408">Iron</keyword>
<reference evidence="4 5" key="1">
    <citation type="submission" date="2017-02" db="EMBL/GenBank/DDBJ databases">
        <authorList>
            <person name="Peterson S.W."/>
        </authorList>
    </citation>
    <scope>NUCLEOTIDE SEQUENCE [LARGE SCALE GENOMIC DNA]</scope>
    <source>
        <strain evidence="4 5">M1</strain>
    </source>
</reference>
<dbReference type="PANTHER" id="PTHR36577">
    <property type="entry name" value="DUF521 DOMAIN PROTEIN (AFU_ORTHOLOGUE AFUA_6G00490)"/>
    <property type="match status" value="1"/>
</dbReference>
<feature type="domain" description="Phosphomevalonate dehydratase large subunit-like" evidence="3">
    <location>
        <begin position="1"/>
        <end position="413"/>
    </location>
</feature>